<organism evidence="1 2">
    <name type="scientific">Diaporthe australafricana</name>
    <dbReference type="NCBI Taxonomy" id="127596"/>
    <lineage>
        <taxon>Eukaryota</taxon>
        <taxon>Fungi</taxon>
        <taxon>Dikarya</taxon>
        <taxon>Ascomycota</taxon>
        <taxon>Pezizomycotina</taxon>
        <taxon>Sordariomycetes</taxon>
        <taxon>Sordariomycetidae</taxon>
        <taxon>Diaporthales</taxon>
        <taxon>Diaporthaceae</taxon>
        <taxon>Diaporthe</taxon>
    </lineage>
</organism>
<dbReference type="Proteomes" id="UP001583177">
    <property type="component" value="Unassembled WGS sequence"/>
</dbReference>
<gene>
    <name evidence="1" type="ORF">Daus18300_014323</name>
</gene>
<accession>A0ABR3VVS7</accession>
<protein>
    <submittedName>
        <fullName evidence="1">Uncharacterized protein</fullName>
    </submittedName>
</protein>
<dbReference type="EMBL" id="JAWRVE010000275">
    <property type="protein sequence ID" value="KAL1846227.1"/>
    <property type="molecule type" value="Genomic_DNA"/>
</dbReference>
<keyword evidence="2" id="KW-1185">Reference proteome</keyword>
<proteinExistence type="predicted"/>
<evidence type="ECO:0000313" key="1">
    <source>
        <dbReference type="EMBL" id="KAL1846227.1"/>
    </source>
</evidence>
<reference evidence="1 2" key="1">
    <citation type="journal article" date="2024" name="IMA Fungus">
        <title>IMA Genome - F19 : A genome assembly and annotation guide to empower mycologists, including annotated draft genome sequences of Ceratocystis pirilliformis, Diaporthe australafricana, Fusarium ophioides, Paecilomyces lecythidis, and Sporothrix stenoceras.</title>
        <authorList>
            <person name="Aylward J."/>
            <person name="Wilson A.M."/>
            <person name="Visagie C.M."/>
            <person name="Spraker J."/>
            <person name="Barnes I."/>
            <person name="Buitendag C."/>
            <person name="Ceriani C."/>
            <person name="Del Mar Angel L."/>
            <person name="du Plessis D."/>
            <person name="Fuchs T."/>
            <person name="Gasser K."/>
            <person name="Kramer D."/>
            <person name="Li W."/>
            <person name="Munsamy K."/>
            <person name="Piso A."/>
            <person name="Price J.L."/>
            <person name="Sonnekus B."/>
            <person name="Thomas C."/>
            <person name="van der Nest A."/>
            <person name="van Dijk A."/>
            <person name="van Heerden A."/>
            <person name="van Vuuren N."/>
            <person name="Yilmaz N."/>
            <person name="Duong T.A."/>
            <person name="van der Merwe N.A."/>
            <person name="Wingfield M.J."/>
            <person name="Wingfield B.D."/>
        </authorList>
    </citation>
    <scope>NUCLEOTIDE SEQUENCE [LARGE SCALE GENOMIC DNA]</scope>
    <source>
        <strain evidence="1 2">CMW 18300</strain>
    </source>
</reference>
<comment type="caution">
    <text evidence="1">The sequence shown here is derived from an EMBL/GenBank/DDBJ whole genome shotgun (WGS) entry which is preliminary data.</text>
</comment>
<name>A0ABR3VVS7_9PEZI</name>
<sequence>MATTYAEYSVASKIEESRAECDARAKELAGENVVPVDVQGACSYSVYAGHELESIVQFRLQSLALGLKITTLASESYGSLAPRVSFEGKVGDEESQSHGGKEPLYIYLMSRMRGNTHLDYILAHGFPENSPDNFSRRQNLISDVAEYVSTVKIC</sequence>
<evidence type="ECO:0000313" key="2">
    <source>
        <dbReference type="Proteomes" id="UP001583177"/>
    </source>
</evidence>